<organism evidence="1 2">
    <name type="scientific">Marinomonas phage CPG1g</name>
    <dbReference type="NCBI Taxonomy" id="1965369"/>
    <lineage>
        <taxon>Viruses</taxon>
        <taxon>Duplodnaviria</taxon>
        <taxon>Heunggongvirae</taxon>
        <taxon>Uroviricota</taxon>
        <taxon>Caudoviricetes</taxon>
        <taxon>Autographivirales</taxon>
        <taxon>Autosignataviridae</taxon>
        <taxon>Colwellvirinae</taxon>
        <taxon>Murciavirus</taxon>
        <taxon>Murciavirus CPP1m</taxon>
    </lineage>
</organism>
<dbReference type="EMBL" id="KY626177">
    <property type="protein sequence ID" value="ARB11272.1"/>
    <property type="molecule type" value="Genomic_DNA"/>
</dbReference>
<evidence type="ECO:0000313" key="2">
    <source>
        <dbReference type="Proteomes" id="UP000222109"/>
    </source>
</evidence>
<evidence type="ECO:0000313" key="1">
    <source>
        <dbReference type="EMBL" id="ARB11272.1"/>
    </source>
</evidence>
<sequence length="262" mass="29609">MYISREKAEALYVKGVAIVIISEVDTIEWSMHEDPKIKDMLSHVLANAYSVEELPSLKFKAVAKTVDIKKGVADGMEVSSNMKIIKCHSIASLTDICLALSRADESFTAYTENLSISIGKQIDTSKKVEEPKVKPSSVVDVPEIELTEETIKLLGYYYTDTLGEIRELLGDLILETFSRKEEQVVEYLWRQIKRKCKVGSTRLMKALLLSGFDYMRADITGRKDSNVIIAYACIKMIDLYLHRVAMQRINPRFGQSITLAQD</sequence>
<accession>A0A1W5S6Y9</accession>
<dbReference type="Proteomes" id="UP000222109">
    <property type="component" value="Segment"/>
</dbReference>
<protein>
    <submittedName>
        <fullName evidence="1">Uncharacterized protein</fullName>
    </submittedName>
</protein>
<name>A0A1W5S6Y9_9CAUD</name>
<proteinExistence type="predicted"/>
<reference evidence="2" key="1">
    <citation type="submission" date="2017-02" db="EMBL/GenBank/DDBJ databases">
        <authorList>
            <person name="Lucas-Elio P."/>
            <person name="Silas S."/>
            <person name="Fire A.Z."/>
            <person name="Sanchez-Amat A."/>
        </authorList>
    </citation>
    <scope>NUCLEOTIDE SEQUENCE [LARGE SCALE GENOMIC DNA]</scope>
</reference>